<dbReference type="Proteomes" id="UP000184038">
    <property type="component" value="Unassembled WGS sequence"/>
</dbReference>
<evidence type="ECO:0000256" key="1">
    <source>
        <dbReference type="SAM" id="SignalP"/>
    </source>
</evidence>
<evidence type="ECO:0000313" key="2">
    <source>
        <dbReference type="EMBL" id="SHM74891.1"/>
    </source>
</evidence>
<keyword evidence="3" id="KW-1185">Reference proteome</keyword>
<name>A0A1M7L9X4_9FIRM</name>
<dbReference type="EMBL" id="FRCP01000016">
    <property type="protein sequence ID" value="SHM74891.1"/>
    <property type="molecule type" value="Genomic_DNA"/>
</dbReference>
<keyword evidence="1" id="KW-0732">Signal</keyword>
<evidence type="ECO:0000313" key="3">
    <source>
        <dbReference type="Proteomes" id="UP000184038"/>
    </source>
</evidence>
<dbReference type="InterPro" id="IPR008964">
    <property type="entry name" value="Invasin/intimin_cell_adhesion"/>
</dbReference>
<gene>
    <name evidence="2" type="ORF">SAMN02746066_03129</name>
</gene>
<organism evidence="2 3">
    <name type="scientific">Anaerosporobacter mobilis DSM 15930</name>
    <dbReference type="NCBI Taxonomy" id="1120996"/>
    <lineage>
        <taxon>Bacteria</taxon>
        <taxon>Bacillati</taxon>
        <taxon>Bacillota</taxon>
        <taxon>Clostridia</taxon>
        <taxon>Lachnospirales</taxon>
        <taxon>Lachnospiraceae</taxon>
        <taxon>Anaerosporobacter</taxon>
    </lineage>
</organism>
<feature type="chain" id="PRO_5013223734" description="Ig-like domain (Group 2)" evidence="1">
    <location>
        <begin position="28"/>
        <end position="242"/>
    </location>
</feature>
<dbReference type="Gene3D" id="2.60.40.1080">
    <property type="match status" value="1"/>
</dbReference>
<feature type="signal peptide" evidence="1">
    <location>
        <begin position="1"/>
        <end position="27"/>
    </location>
</feature>
<dbReference type="SUPFAM" id="SSF49373">
    <property type="entry name" value="Invasin/intimin cell-adhesion fragments"/>
    <property type="match status" value="1"/>
</dbReference>
<proteinExistence type="predicted"/>
<dbReference type="AlphaFoldDB" id="A0A1M7L9X4"/>
<evidence type="ECO:0008006" key="4">
    <source>
        <dbReference type="Google" id="ProtNLM"/>
    </source>
</evidence>
<protein>
    <recommendedName>
        <fullName evidence="4">Ig-like domain (Group 2)</fullName>
    </recommendedName>
</protein>
<accession>A0A1M7L9X4</accession>
<dbReference type="RefSeq" id="WP_073289340.1">
    <property type="nucleotide sequence ID" value="NZ_FRCP01000016.1"/>
</dbReference>
<sequence length="242" mass="27518">MKTKRFLSLFLVLAITLSIFGSTNINAMTIVNLYTDDKYNIQISGANSTKWTSSNKKVASINSKGEIKAISGGTTIITGKTNNTTLTYKVIVYDENEYLTIEKALYEKDLYMKDIIKKLKPNDSIYNDDYYSFNINKKSLDSYVTLLKNGLNETIDLLEKTIPSVDNISFNEDYRVLTIYGSSTEFTDTEEANISALYLSMPHYQMLTNTDFSYQDLIINYCDPLTKSIKKSVTLEEKLSNK</sequence>
<reference evidence="2 3" key="1">
    <citation type="submission" date="2016-11" db="EMBL/GenBank/DDBJ databases">
        <authorList>
            <person name="Jaros S."/>
            <person name="Januszkiewicz K."/>
            <person name="Wedrychowicz H."/>
        </authorList>
    </citation>
    <scope>NUCLEOTIDE SEQUENCE [LARGE SCALE GENOMIC DNA]</scope>
    <source>
        <strain evidence="2 3">DSM 15930</strain>
    </source>
</reference>